<dbReference type="GO" id="GO:0005886">
    <property type="term" value="C:plasma membrane"/>
    <property type="evidence" value="ECO:0007669"/>
    <property type="project" value="UniProtKB-SubCell"/>
</dbReference>
<accession>A0A5C4TDZ1</accession>
<dbReference type="Proteomes" id="UP000307943">
    <property type="component" value="Unassembled WGS sequence"/>
</dbReference>
<dbReference type="Gene3D" id="1.10.10.1320">
    <property type="entry name" value="Anti-sigma factor, zinc-finger domain"/>
    <property type="match status" value="1"/>
</dbReference>
<feature type="transmembrane region" description="Helical" evidence="12">
    <location>
        <begin position="117"/>
        <end position="136"/>
    </location>
</feature>
<dbReference type="InterPro" id="IPR018764">
    <property type="entry name" value="RskA_C"/>
</dbReference>
<evidence type="ECO:0000256" key="3">
    <source>
        <dbReference type="ARBA" id="ARBA00022475"/>
    </source>
</evidence>
<feature type="domain" description="Anti-sigma K factor RskA C-terminal" evidence="13">
    <location>
        <begin position="121"/>
        <end position="254"/>
    </location>
</feature>
<dbReference type="InterPro" id="IPR041916">
    <property type="entry name" value="Anti_sigma_zinc_sf"/>
</dbReference>
<keyword evidence="6 12" id="KW-0472">Membrane</keyword>
<protein>
    <recommendedName>
        <fullName evidence="8">Anti-sigma-W factor RsiW</fullName>
    </recommendedName>
    <alternativeName>
        <fullName evidence="10">Regulator of SigK</fullName>
    </alternativeName>
    <alternativeName>
        <fullName evidence="9">Sigma-K anti-sigma factor RskA</fullName>
    </alternativeName>
</protein>
<dbReference type="EMBL" id="VDCQ01000006">
    <property type="protein sequence ID" value="TNJ67248.1"/>
    <property type="molecule type" value="Genomic_DNA"/>
</dbReference>
<evidence type="ECO:0000259" key="13">
    <source>
        <dbReference type="Pfam" id="PF10099"/>
    </source>
</evidence>
<dbReference type="GO" id="GO:0006417">
    <property type="term" value="P:regulation of translation"/>
    <property type="evidence" value="ECO:0007669"/>
    <property type="project" value="TreeGrafter"/>
</dbReference>
<dbReference type="OrthoDB" id="150725at2"/>
<sequence length="262" mass="29001">MTMETKNGHPCDYLFDCLIGEATAAERKAFERHLAECPSCSRQWNEMLEVWNSLPGVMDSSEPPDGLKEEVMKSIFGAERKGPSKEPASAAEPNQPLVPAPEAGYPQPARKRHRRKYAWGTTVAAVFLAVCVWFYASHGEESFVVNAVEQPLYVEQTYVLNAADNNVNEAQGTGWIVCQGNKKKLVLNTSGLATTSNDEAYQVWLIHDGKRQNAGTFWVDPKGNGVLVYDLPRRDAEFDTIGITLEPDSRGTQPRGKKVLGN</sequence>
<comment type="similarity">
    <text evidence="7">Belongs to the zinc-associated anti-sigma factor (ZAS) superfamily. Anti-sigma-W factor family.</text>
</comment>
<evidence type="ECO:0000256" key="5">
    <source>
        <dbReference type="ARBA" id="ARBA00022989"/>
    </source>
</evidence>
<organism evidence="15 16">
    <name type="scientific">Paenibacillus hemerocallicola</name>
    <dbReference type="NCBI Taxonomy" id="1172614"/>
    <lineage>
        <taxon>Bacteria</taxon>
        <taxon>Bacillati</taxon>
        <taxon>Bacillota</taxon>
        <taxon>Bacilli</taxon>
        <taxon>Bacillales</taxon>
        <taxon>Paenibacillaceae</taxon>
        <taxon>Paenibacillus</taxon>
    </lineage>
</organism>
<keyword evidence="16" id="KW-1185">Reference proteome</keyword>
<keyword evidence="5 12" id="KW-1133">Transmembrane helix</keyword>
<feature type="region of interest" description="Disordered" evidence="11">
    <location>
        <begin position="79"/>
        <end position="109"/>
    </location>
</feature>
<dbReference type="Pfam" id="PF10099">
    <property type="entry name" value="RskA_C"/>
    <property type="match status" value="1"/>
</dbReference>
<evidence type="ECO:0000256" key="9">
    <source>
        <dbReference type="ARBA" id="ARBA00029829"/>
    </source>
</evidence>
<evidence type="ECO:0000256" key="6">
    <source>
        <dbReference type="ARBA" id="ARBA00023136"/>
    </source>
</evidence>
<proteinExistence type="inferred from homology"/>
<comment type="caution">
    <text evidence="15">The sequence shown here is derived from an EMBL/GenBank/DDBJ whole genome shotgun (WGS) entry which is preliminary data.</text>
</comment>
<evidence type="ECO:0000259" key="14">
    <source>
        <dbReference type="Pfam" id="PF13490"/>
    </source>
</evidence>
<evidence type="ECO:0000256" key="11">
    <source>
        <dbReference type="SAM" id="MobiDB-lite"/>
    </source>
</evidence>
<dbReference type="Pfam" id="PF13490">
    <property type="entry name" value="zf-HC2"/>
    <property type="match status" value="1"/>
</dbReference>
<feature type="domain" description="Putative zinc-finger" evidence="14">
    <location>
        <begin position="20"/>
        <end position="40"/>
    </location>
</feature>
<keyword evidence="3" id="KW-1003">Cell membrane</keyword>
<dbReference type="PANTHER" id="PTHR37461">
    <property type="entry name" value="ANTI-SIGMA-K FACTOR RSKA"/>
    <property type="match status" value="1"/>
</dbReference>
<evidence type="ECO:0000256" key="10">
    <source>
        <dbReference type="ARBA" id="ARBA00030803"/>
    </source>
</evidence>
<evidence type="ECO:0000313" key="16">
    <source>
        <dbReference type="Proteomes" id="UP000307943"/>
    </source>
</evidence>
<name>A0A5C4TDZ1_9BACL</name>
<evidence type="ECO:0000256" key="7">
    <source>
        <dbReference type="ARBA" id="ARBA00024353"/>
    </source>
</evidence>
<dbReference type="InterPro" id="IPR027383">
    <property type="entry name" value="Znf_put"/>
</dbReference>
<evidence type="ECO:0000256" key="8">
    <source>
        <dbReference type="ARBA" id="ARBA00024438"/>
    </source>
</evidence>
<evidence type="ECO:0000256" key="1">
    <source>
        <dbReference type="ARBA" id="ARBA00004167"/>
    </source>
</evidence>
<evidence type="ECO:0000256" key="4">
    <source>
        <dbReference type="ARBA" id="ARBA00022692"/>
    </source>
</evidence>
<reference evidence="15 16" key="1">
    <citation type="submission" date="2019-05" db="EMBL/GenBank/DDBJ databases">
        <title>We sequenced the genome of Paenibacillus hemerocallicola KCTC 33185 for further insight into its adaptation and study the phylogeny of Paenibacillus.</title>
        <authorList>
            <person name="Narsing Rao M.P."/>
        </authorList>
    </citation>
    <scope>NUCLEOTIDE SEQUENCE [LARGE SCALE GENOMIC DNA]</scope>
    <source>
        <strain evidence="15 16">KCTC 33185</strain>
    </source>
</reference>
<dbReference type="GO" id="GO:0016989">
    <property type="term" value="F:sigma factor antagonist activity"/>
    <property type="evidence" value="ECO:0007669"/>
    <property type="project" value="TreeGrafter"/>
</dbReference>
<gene>
    <name evidence="15" type="ORF">FE784_05840</name>
</gene>
<dbReference type="PANTHER" id="PTHR37461:SF1">
    <property type="entry name" value="ANTI-SIGMA-K FACTOR RSKA"/>
    <property type="match status" value="1"/>
</dbReference>
<keyword evidence="4 12" id="KW-0812">Transmembrane</keyword>
<dbReference type="InterPro" id="IPR051474">
    <property type="entry name" value="Anti-sigma-K/W_factor"/>
</dbReference>
<evidence type="ECO:0000256" key="2">
    <source>
        <dbReference type="ARBA" id="ARBA00004236"/>
    </source>
</evidence>
<comment type="subcellular location">
    <subcellularLocation>
        <location evidence="2">Cell membrane</location>
    </subcellularLocation>
    <subcellularLocation>
        <location evidence="1">Membrane</location>
        <topology evidence="1">Single-pass membrane protein</topology>
    </subcellularLocation>
</comment>
<dbReference type="RefSeq" id="WP_139601383.1">
    <property type="nucleotide sequence ID" value="NZ_VDCQ01000006.1"/>
</dbReference>
<dbReference type="AlphaFoldDB" id="A0A5C4TDZ1"/>
<evidence type="ECO:0000256" key="12">
    <source>
        <dbReference type="SAM" id="Phobius"/>
    </source>
</evidence>
<evidence type="ECO:0000313" key="15">
    <source>
        <dbReference type="EMBL" id="TNJ67248.1"/>
    </source>
</evidence>